<name>A0A0C3NYK1_PISTI</name>
<accession>A0A0C3NYK1</accession>
<proteinExistence type="predicted"/>
<reference evidence="1 2" key="1">
    <citation type="submission" date="2014-04" db="EMBL/GenBank/DDBJ databases">
        <authorList>
            <consortium name="DOE Joint Genome Institute"/>
            <person name="Kuo A."/>
            <person name="Kohler A."/>
            <person name="Costa M.D."/>
            <person name="Nagy L.G."/>
            <person name="Floudas D."/>
            <person name="Copeland A."/>
            <person name="Barry K.W."/>
            <person name="Cichocki N."/>
            <person name="Veneault-Fourrey C."/>
            <person name="LaButti K."/>
            <person name="Lindquist E.A."/>
            <person name="Lipzen A."/>
            <person name="Lundell T."/>
            <person name="Morin E."/>
            <person name="Murat C."/>
            <person name="Sun H."/>
            <person name="Tunlid A."/>
            <person name="Henrissat B."/>
            <person name="Grigoriev I.V."/>
            <person name="Hibbett D.S."/>
            <person name="Martin F."/>
            <person name="Nordberg H.P."/>
            <person name="Cantor M.N."/>
            <person name="Hua S.X."/>
        </authorList>
    </citation>
    <scope>NUCLEOTIDE SEQUENCE [LARGE SCALE GENOMIC DNA]</scope>
    <source>
        <strain evidence="1 2">Marx 270</strain>
    </source>
</reference>
<dbReference type="EMBL" id="KN831965">
    <property type="protein sequence ID" value="KIO05885.1"/>
    <property type="molecule type" value="Genomic_DNA"/>
</dbReference>
<sequence length="69" mass="7839">NKLSLAALEVLQILKFSFKQNHFTFTTELIFDKQGYSIAGPVSPLAVNELISRGYLEELQQLYANKDAY</sequence>
<reference evidence="2" key="2">
    <citation type="submission" date="2015-01" db="EMBL/GenBank/DDBJ databases">
        <title>Evolutionary Origins and Diversification of the Mycorrhizal Mutualists.</title>
        <authorList>
            <consortium name="DOE Joint Genome Institute"/>
            <consortium name="Mycorrhizal Genomics Consortium"/>
            <person name="Kohler A."/>
            <person name="Kuo A."/>
            <person name="Nagy L.G."/>
            <person name="Floudas D."/>
            <person name="Copeland A."/>
            <person name="Barry K.W."/>
            <person name="Cichocki N."/>
            <person name="Veneault-Fourrey C."/>
            <person name="LaButti K."/>
            <person name="Lindquist E.A."/>
            <person name="Lipzen A."/>
            <person name="Lundell T."/>
            <person name="Morin E."/>
            <person name="Murat C."/>
            <person name="Riley R."/>
            <person name="Ohm R."/>
            <person name="Sun H."/>
            <person name="Tunlid A."/>
            <person name="Henrissat B."/>
            <person name="Grigoriev I.V."/>
            <person name="Hibbett D.S."/>
            <person name="Martin F."/>
        </authorList>
    </citation>
    <scope>NUCLEOTIDE SEQUENCE [LARGE SCALE GENOMIC DNA]</scope>
    <source>
        <strain evidence="2">Marx 270</strain>
    </source>
</reference>
<evidence type="ECO:0000313" key="1">
    <source>
        <dbReference type="EMBL" id="KIO05885.1"/>
    </source>
</evidence>
<dbReference type="HOGENOM" id="CLU_204261_0_0_1"/>
<dbReference type="OrthoDB" id="3262464at2759"/>
<organism evidence="1 2">
    <name type="scientific">Pisolithus tinctorius Marx 270</name>
    <dbReference type="NCBI Taxonomy" id="870435"/>
    <lineage>
        <taxon>Eukaryota</taxon>
        <taxon>Fungi</taxon>
        <taxon>Dikarya</taxon>
        <taxon>Basidiomycota</taxon>
        <taxon>Agaricomycotina</taxon>
        <taxon>Agaricomycetes</taxon>
        <taxon>Agaricomycetidae</taxon>
        <taxon>Boletales</taxon>
        <taxon>Sclerodermatineae</taxon>
        <taxon>Pisolithaceae</taxon>
        <taxon>Pisolithus</taxon>
    </lineage>
</organism>
<protein>
    <submittedName>
        <fullName evidence="1">Uncharacterized protein</fullName>
    </submittedName>
</protein>
<evidence type="ECO:0000313" key="2">
    <source>
        <dbReference type="Proteomes" id="UP000054217"/>
    </source>
</evidence>
<dbReference type="InParanoid" id="A0A0C3NYK1"/>
<dbReference type="Proteomes" id="UP000054217">
    <property type="component" value="Unassembled WGS sequence"/>
</dbReference>
<gene>
    <name evidence="1" type="ORF">M404DRAFT_140133</name>
</gene>
<keyword evidence="2" id="KW-1185">Reference proteome</keyword>
<dbReference type="STRING" id="870435.A0A0C3NYK1"/>
<dbReference type="AlphaFoldDB" id="A0A0C3NYK1"/>
<feature type="non-terminal residue" evidence="1">
    <location>
        <position position="1"/>
    </location>
</feature>